<reference evidence="8" key="1">
    <citation type="submission" date="2021-02" db="EMBL/GenBank/DDBJ databases">
        <authorList>
            <person name="Nowell W R."/>
        </authorList>
    </citation>
    <scope>NUCLEOTIDE SEQUENCE</scope>
</reference>
<dbReference type="EMBL" id="CAJNOK010063253">
    <property type="protein sequence ID" value="CAF1643389.1"/>
    <property type="molecule type" value="Genomic_DNA"/>
</dbReference>
<dbReference type="EMBL" id="CAJOBA010090464">
    <property type="protein sequence ID" value="CAF4482283.1"/>
    <property type="molecule type" value="Genomic_DNA"/>
</dbReference>
<dbReference type="AlphaFoldDB" id="A0A8S2X8R2"/>
<feature type="transmembrane region" description="Helical" evidence="5">
    <location>
        <begin position="46"/>
        <end position="64"/>
    </location>
</feature>
<dbReference type="InterPro" id="IPR001902">
    <property type="entry name" value="SLC26A/SulP_fam"/>
</dbReference>
<feature type="non-terminal residue" evidence="8">
    <location>
        <position position="1"/>
    </location>
</feature>
<comment type="caution">
    <text evidence="8">The sequence shown here is derived from an EMBL/GenBank/DDBJ whole genome shotgun (WGS) entry which is preliminary data.</text>
</comment>
<evidence type="ECO:0000256" key="2">
    <source>
        <dbReference type="ARBA" id="ARBA00022692"/>
    </source>
</evidence>
<evidence type="ECO:0000256" key="4">
    <source>
        <dbReference type="ARBA" id="ARBA00023136"/>
    </source>
</evidence>
<evidence type="ECO:0000313" key="9">
    <source>
        <dbReference type="Proteomes" id="UP000682733"/>
    </source>
</evidence>
<evidence type="ECO:0000256" key="3">
    <source>
        <dbReference type="ARBA" id="ARBA00022989"/>
    </source>
</evidence>
<dbReference type="Pfam" id="PF00916">
    <property type="entry name" value="Sulfate_transp"/>
    <property type="match status" value="1"/>
</dbReference>
<comment type="subcellular location">
    <subcellularLocation>
        <location evidence="1">Membrane</location>
        <topology evidence="1">Multi-pass membrane protein</topology>
    </subcellularLocation>
</comment>
<organism evidence="8 9">
    <name type="scientific">Didymodactylos carnosus</name>
    <dbReference type="NCBI Taxonomy" id="1234261"/>
    <lineage>
        <taxon>Eukaryota</taxon>
        <taxon>Metazoa</taxon>
        <taxon>Spiralia</taxon>
        <taxon>Gnathifera</taxon>
        <taxon>Rotifera</taxon>
        <taxon>Eurotatoria</taxon>
        <taxon>Bdelloidea</taxon>
        <taxon>Philodinida</taxon>
        <taxon>Philodinidae</taxon>
        <taxon>Didymodactylos</taxon>
    </lineage>
</organism>
<keyword evidence="2 5" id="KW-0812">Transmembrane</keyword>
<keyword evidence="4 5" id="KW-0472">Membrane</keyword>
<evidence type="ECO:0000256" key="5">
    <source>
        <dbReference type="SAM" id="Phobius"/>
    </source>
</evidence>
<dbReference type="GO" id="GO:0016020">
    <property type="term" value="C:membrane"/>
    <property type="evidence" value="ECO:0007669"/>
    <property type="project" value="UniProtKB-SubCell"/>
</dbReference>
<gene>
    <name evidence="7" type="ORF">OVA965_LOCUS44418</name>
    <name evidence="8" type="ORF">TMI583_LOCUS47200</name>
</gene>
<proteinExistence type="predicted"/>
<name>A0A8S2X8R2_9BILA</name>
<dbReference type="GO" id="GO:0055085">
    <property type="term" value="P:transmembrane transport"/>
    <property type="evidence" value="ECO:0007669"/>
    <property type="project" value="InterPro"/>
</dbReference>
<dbReference type="Proteomes" id="UP000682733">
    <property type="component" value="Unassembled WGS sequence"/>
</dbReference>
<accession>A0A8S2X8R2</accession>
<feature type="domain" description="SLC26A/SulP transporter" evidence="6">
    <location>
        <begin position="1"/>
        <end position="88"/>
    </location>
</feature>
<evidence type="ECO:0000313" key="7">
    <source>
        <dbReference type="EMBL" id="CAF1643389.1"/>
    </source>
</evidence>
<dbReference type="InterPro" id="IPR011547">
    <property type="entry name" value="SLC26A/SulP_dom"/>
</dbReference>
<evidence type="ECO:0000313" key="8">
    <source>
        <dbReference type="EMBL" id="CAF4482283.1"/>
    </source>
</evidence>
<evidence type="ECO:0000259" key="6">
    <source>
        <dbReference type="Pfam" id="PF00916"/>
    </source>
</evidence>
<keyword evidence="3 5" id="KW-1133">Transmembrane helix</keyword>
<protein>
    <recommendedName>
        <fullName evidence="6">SLC26A/SulP transporter domain-containing protein</fullName>
    </recommendedName>
</protein>
<dbReference type="Proteomes" id="UP000677228">
    <property type="component" value="Unassembled WGS sequence"/>
</dbReference>
<evidence type="ECO:0000256" key="1">
    <source>
        <dbReference type="ARBA" id="ARBA00004141"/>
    </source>
</evidence>
<dbReference type="PANTHER" id="PTHR11814">
    <property type="entry name" value="SULFATE TRANSPORTER"/>
    <property type="match status" value="1"/>
</dbReference>
<sequence length="88" mass="9913">GFTTGAAVHVFSSQLPALFGLKSPKVQGAWKIPKFYIKIFKTLPNVNFMSITIAFTSIILLYTAKQLNEKYKKKIRVIVPCELLLIII</sequence>
<feature type="non-terminal residue" evidence="8">
    <location>
        <position position="88"/>
    </location>
</feature>